<evidence type="ECO:0000313" key="2">
    <source>
        <dbReference type="EMBL" id="KRG68164.1"/>
    </source>
</evidence>
<feature type="region of interest" description="Disordered" evidence="1">
    <location>
        <begin position="351"/>
        <end position="377"/>
    </location>
</feature>
<accession>A0A0R0CRE4</accession>
<dbReference type="EMBL" id="LDJL01000016">
    <property type="protein sequence ID" value="KRG68164.1"/>
    <property type="molecule type" value="Genomic_DNA"/>
</dbReference>
<dbReference type="Proteomes" id="UP000052052">
    <property type="component" value="Unassembled WGS sequence"/>
</dbReference>
<sequence length="496" mass="56021">MHLQRRPGPADAMTAVPALFANLPGGIFGPLASPNREHYWLLLCRLFDEFFGPDAPLPPSDGIPRRDITAAVERYLLTDDPWESEDGEVSDAPLNVRANAIHDRFRGAGWLRQERIGAREMVSMPPLVSRLLATLIEFGEHGPTFVSAKMRSVELQLQQILEGKAAGDALDEAADQARRLLVSLSSMSLQVRDLMPELSKAETTAQFARQWFERYVGQLFIGDYAELHTSDHPLARRSAILAMARQLQEPAQRARLLDWYREHLTAGDEQRAALRLQRGLQRLHELERIDEYLGRLDDDIRQANRRALAFLDYRLRAPDRLDVLLQRAVRGVLVAAPEQQRMPVAAGALMDESRLRPPRRKPQPIPRSANSNAPPTPEQLARLSLLRQIKRARLVNAEDMARYVGRHLGQATQIDSRQLSIDSIPDLRAYQTLLTLALRSRRVGGLRREDPLSRLLRGFRVELIDAGTDDSSDNDFLHGPDFRIHRLGTAPNRKSA</sequence>
<name>A0A0R0CRE4_9GAMM</name>
<dbReference type="InterPro" id="IPR043773">
    <property type="entry name" value="JetA"/>
</dbReference>
<protein>
    <submittedName>
        <fullName evidence="2">Uncharacterized protein</fullName>
    </submittedName>
</protein>
<evidence type="ECO:0000256" key="1">
    <source>
        <dbReference type="SAM" id="MobiDB-lite"/>
    </source>
</evidence>
<dbReference type="PATRIC" id="fig|344882.3.peg.1194"/>
<dbReference type="STRING" id="344882.ABB29_14050"/>
<organism evidence="2 3">
    <name type="scientific">Pseudoxanthomonas dokdonensis</name>
    <dbReference type="NCBI Taxonomy" id="344882"/>
    <lineage>
        <taxon>Bacteria</taxon>
        <taxon>Pseudomonadati</taxon>
        <taxon>Pseudomonadota</taxon>
        <taxon>Gammaproteobacteria</taxon>
        <taxon>Lysobacterales</taxon>
        <taxon>Lysobacteraceae</taxon>
        <taxon>Pseudoxanthomonas</taxon>
    </lineage>
</organism>
<proteinExistence type="predicted"/>
<reference evidence="2 3" key="1">
    <citation type="submission" date="2015-05" db="EMBL/GenBank/DDBJ databases">
        <title>Genome sequencing and analysis of members of genus Stenotrophomonas.</title>
        <authorList>
            <person name="Patil P.P."/>
            <person name="Midha S."/>
            <person name="Patil P.B."/>
        </authorList>
    </citation>
    <scope>NUCLEOTIDE SEQUENCE [LARGE SCALE GENOMIC DNA]</scope>
    <source>
        <strain evidence="2 3">DSM 21858</strain>
    </source>
</reference>
<dbReference type="AlphaFoldDB" id="A0A0R0CRE4"/>
<dbReference type="Pfam" id="PF18982">
    <property type="entry name" value="JetA"/>
    <property type="match status" value="1"/>
</dbReference>
<gene>
    <name evidence="2" type="ORF">ABB29_14050</name>
</gene>
<keyword evidence="3" id="KW-1185">Reference proteome</keyword>
<comment type="caution">
    <text evidence="2">The sequence shown here is derived from an EMBL/GenBank/DDBJ whole genome shotgun (WGS) entry which is preliminary data.</text>
</comment>
<evidence type="ECO:0000313" key="3">
    <source>
        <dbReference type="Proteomes" id="UP000052052"/>
    </source>
</evidence>